<reference evidence="2" key="1">
    <citation type="submission" date="2025-08" db="UniProtKB">
        <authorList>
            <consortium name="RefSeq"/>
        </authorList>
    </citation>
    <scope>IDENTIFICATION</scope>
</reference>
<evidence type="ECO:0000313" key="1">
    <source>
        <dbReference type="Proteomes" id="UP001732720"/>
    </source>
</evidence>
<dbReference type="Proteomes" id="UP001732720">
    <property type="component" value="Chromosome 4"/>
</dbReference>
<dbReference type="RefSeq" id="XP_073926451.1">
    <property type="nucleotide sequence ID" value="XM_074070350.1"/>
</dbReference>
<keyword evidence="1" id="KW-1185">Reference proteome</keyword>
<accession>A0AC58MAM4</accession>
<gene>
    <name evidence="2" type="primary">Mppe1</name>
</gene>
<sequence length="545" mass="60825">MRKPFGMLQPCFCNTKTKGASGVRVPQVSWCRAPFWSARVSEALRAAVEAGEEARVEDGEAGSGPRLSWGFLGRREGGDAGARGHRPRLLPAPPRAPARRARARRPLRSRGCAPQFAARSPRRPSASGPGADGGRRAARKGHSSERGAGTPAAADKRTGSRRDLELRATARLGPRAGDRTPRAAQRPGNADECALVWSRCLLGALGCLSLPVVFFKREWQMERAFQTALWWLQPEVIFILGDIFDEGKWSSSQAWADDVQRFQKMFRHPSHMQLKVVAGNHDIGFHYQMSEYRVKRFEKVFSPERLFSWKGVNFVMVNSVALEGDGCDICSQAEAELVEISHKLNCSREQVQGSDQCGDGQWLPWSAPVLLQHYPLYRISDANCSGDDAAPPEERSIPFEERYDVLSREASQKLLWWLQPRLVLSGHTHSACEVLHAGGVPEISIPSFSWRNRNNPSFIMGSLTSRDYALSKCYLPFEDTVLTTYCGAAGFVLVLVLAHFECLASPFLFGWNLLRMPTPTTRFFLDLRELPSKPWQWAEQETTAA</sequence>
<proteinExistence type="predicted"/>
<protein>
    <submittedName>
        <fullName evidence="2">Metallophosphoesterase 1 isoform X1</fullName>
    </submittedName>
</protein>
<name>A0AC58MAM4_CASCN</name>
<evidence type="ECO:0000313" key="2">
    <source>
        <dbReference type="RefSeq" id="XP_073926451.1"/>
    </source>
</evidence>
<organism evidence="1 2">
    <name type="scientific">Castor canadensis</name>
    <name type="common">American beaver</name>
    <dbReference type="NCBI Taxonomy" id="51338"/>
    <lineage>
        <taxon>Eukaryota</taxon>
        <taxon>Metazoa</taxon>
        <taxon>Chordata</taxon>
        <taxon>Craniata</taxon>
        <taxon>Vertebrata</taxon>
        <taxon>Euteleostomi</taxon>
        <taxon>Mammalia</taxon>
        <taxon>Eutheria</taxon>
        <taxon>Euarchontoglires</taxon>
        <taxon>Glires</taxon>
        <taxon>Rodentia</taxon>
        <taxon>Castorimorpha</taxon>
        <taxon>Castoridae</taxon>
        <taxon>Castor</taxon>
    </lineage>
</organism>